<dbReference type="SUPFAM" id="SSF57850">
    <property type="entry name" value="RING/U-box"/>
    <property type="match status" value="1"/>
</dbReference>
<evidence type="ECO:0000256" key="3">
    <source>
        <dbReference type="SAM" id="MobiDB-lite"/>
    </source>
</evidence>
<organism evidence="5 6">
    <name type="scientific">Euplotes crassus</name>
    <dbReference type="NCBI Taxonomy" id="5936"/>
    <lineage>
        <taxon>Eukaryota</taxon>
        <taxon>Sar</taxon>
        <taxon>Alveolata</taxon>
        <taxon>Ciliophora</taxon>
        <taxon>Intramacronucleata</taxon>
        <taxon>Spirotrichea</taxon>
        <taxon>Hypotrichia</taxon>
        <taxon>Euplotida</taxon>
        <taxon>Euplotidae</taxon>
        <taxon>Moneuplotes</taxon>
    </lineage>
</organism>
<feature type="compositionally biased region" description="Basic and acidic residues" evidence="3">
    <location>
        <begin position="43"/>
        <end position="57"/>
    </location>
</feature>
<dbReference type="GO" id="GO:0005164">
    <property type="term" value="F:tumor necrosis factor receptor binding"/>
    <property type="evidence" value="ECO:0007669"/>
    <property type="project" value="TreeGrafter"/>
</dbReference>
<dbReference type="GO" id="GO:0008270">
    <property type="term" value="F:zinc ion binding"/>
    <property type="evidence" value="ECO:0007669"/>
    <property type="project" value="UniProtKB-KW"/>
</dbReference>
<feature type="compositionally biased region" description="Polar residues" evidence="3">
    <location>
        <begin position="1"/>
        <end position="11"/>
    </location>
</feature>
<evidence type="ECO:0000256" key="1">
    <source>
        <dbReference type="ARBA" id="ARBA00022723"/>
    </source>
</evidence>
<dbReference type="Gene3D" id="3.30.160.60">
    <property type="entry name" value="Classic Zinc Finger"/>
    <property type="match status" value="1"/>
</dbReference>
<dbReference type="Gene3D" id="3.30.40.10">
    <property type="entry name" value="Zinc/RING finger domain, C3HC4 (zinc finger)"/>
    <property type="match status" value="1"/>
</dbReference>
<dbReference type="GO" id="GO:0070842">
    <property type="term" value="P:aggresome assembly"/>
    <property type="evidence" value="ECO:0007669"/>
    <property type="project" value="TreeGrafter"/>
</dbReference>
<keyword evidence="2" id="KW-0863">Zinc-finger</keyword>
<feature type="compositionally biased region" description="Polar residues" evidence="3">
    <location>
        <begin position="60"/>
        <end position="76"/>
    </location>
</feature>
<dbReference type="GO" id="GO:0006513">
    <property type="term" value="P:protein monoubiquitination"/>
    <property type="evidence" value="ECO:0007669"/>
    <property type="project" value="TreeGrafter"/>
</dbReference>
<dbReference type="Proteomes" id="UP001295684">
    <property type="component" value="Unassembled WGS sequence"/>
</dbReference>
<dbReference type="AlphaFoldDB" id="A0AAD1UAQ2"/>
<dbReference type="GO" id="GO:0005778">
    <property type="term" value="C:peroxisomal membrane"/>
    <property type="evidence" value="ECO:0007669"/>
    <property type="project" value="TreeGrafter"/>
</dbReference>
<feature type="region of interest" description="Disordered" evidence="3">
    <location>
        <begin position="102"/>
        <end position="130"/>
    </location>
</feature>
<dbReference type="EMBL" id="CAMPGE010006380">
    <property type="protein sequence ID" value="CAI2365223.1"/>
    <property type="molecule type" value="Genomic_DNA"/>
</dbReference>
<evidence type="ECO:0000313" key="6">
    <source>
        <dbReference type="Proteomes" id="UP001295684"/>
    </source>
</evidence>
<dbReference type="PANTHER" id="PTHR36754">
    <property type="entry name" value="E3 UBIQUITIN-PROTEIN LIGASE TRIM37"/>
    <property type="match status" value="1"/>
</dbReference>
<evidence type="ECO:0000259" key="4">
    <source>
        <dbReference type="PROSITE" id="PS50119"/>
    </source>
</evidence>
<name>A0AAD1UAQ2_EUPCR</name>
<dbReference type="GO" id="GO:0016235">
    <property type="term" value="C:aggresome"/>
    <property type="evidence" value="ECO:0007669"/>
    <property type="project" value="TreeGrafter"/>
</dbReference>
<dbReference type="SUPFAM" id="SSF57845">
    <property type="entry name" value="B-box zinc-binding domain"/>
    <property type="match status" value="1"/>
</dbReference>
<dbReference type="PANTHER" id="PTHR36754:SF2">
    <property type="entry name" value="E3 UBIQUITIN-PROTEIN LIGASE TRIM37"/>
    <property type="match status" value="1"/>
</dbReference>
<keyword evidence="2" id="KW-0862">Zinc</keyword>
<dbReference type="GO" id="GO:0051865">
    <property type="term" value="P:protein autoubiquitination"/>
    <property type="evidence" value="ECO:0007669"/>
    <property type="project" value="TreeGrafter"/>
</dbReference>
<sequence>MEPRAQQTESTLVIDFPSENTGELAGEEAKQVPPSRPSAIRNRMVEENGKQQEENKQVNRLSPNRNLSPQGFSTTSDEFDLSERSPYQINARRTIIEEPSSRNFGYHRMSPGRERSPRRSPMRTIPSRGMRGSRNMRVVRDPFHRHIEERKIPLTSENRRNSSNTYEVYHLNDFVSRHEFMDFVVSRNRPNLVSQQEIDAQTRRIESIEKDSELAIFNCNICFGRQCLEYQICRFCSGQACTTCWDGIMNGNKKCPFCRTFLIQNDLIKNRFVEDVREMLENPDRKYESSGHKCPIHHKKGSQYCETCAYFICIDCIKEGTHSGHDLCEIDDKPELKEKIEQIDKFHGEIKNISKLFKKIDKEYSDHYNLTVEDMDWIAKRLKTKINNTIDTVFSKQKQKFEEAQSKFSEFKKDKEKFDQTEAAIFAIGHKKFEMDELKDKFKNALISAEAGEMVNIVSNQNFSAQKDDVISKYEMAAIPSSASTYKQKYLKALLSEINKIKEI</sequence>
<dbReference type="InterPro" id="IPR053003">
    <property type="entry name" value="TRIM_RBCC_E3_ubiq-ligases"/>
</dbReference>
<keyword evidence="1" id="KW-0479">Metal-binding</keyword>
<comment type="caution">
    <text evidence="5">The sequence shown here is derived from an EMBL/GenBank/DDBJ whole genome shotgun (WGS) entry which is preliminary data.</text>
</comment>
<dbReference type="InterPro" id="IPR000315">
    <property type="entry name" value="Znf_B-box"/>
</dbReference>
<dbReference type="PROSITE" id="PS50119">
    <property type="entry name" value="ZF_BBOX"/>
    <property type="match status" value="1"/>
</dbReference>
<dbReference type="GO" id="GO:0061630">
    <property type="term" value="F:ubiquitin protein ligase activity"/>
    <property type="evidence" value="ECO:0007669"/>
    <property type="project" value="TreeGrafter"/>
</dbReference>
<dbReference type="Pfam" id="PF00643">
    <property type="entry name" value="zf-B_box"/>
    <property type="match status" value="1"/>
</dbReference>
<gene>
    <name evidence="5" type="ORF">ECRASSUSDP1_LOCUS6573</name>
</gene>
<feature type="domain" description="B box-type" evidence="4">
    <location>
        <begin position="289"/>
        <end position="330"/>
    </location>
</feature>
<protein>
    <recommendedName>
        <fullName evidence="4">B box-type domain-containing protein</fullName>
    </recommendedName>
</protein>
<dbReference type="SMART" id="SM00336">
    <property type="entry name" value="BBOX"/>
    <property type="match status" value="1"/>
</dbReference>
<accession>A0AAD1UAQ2</accession>
<dbReference type="InterPro" id="IPR013083">
    <property type="entry name" value="Znf_RING/FYVE/PHD"/>
</dbReference>
<keyword evidence="6" id="KW-1185">Reference proteome</keyword>
<reference evidence="5" key="1">
    <citation type="submission" date="2023-07" db="EMBL/GenBank/DDBJ databases">
        <authorList>
            <consortium name="AG Swart"/>
            <person name="Singh M."/>
            <person name="Singh A."/>
            <person name="Seah K."/>
            <person name="Emmerich C."/>
        </authorList>
    </citation>
    <scope>NUCLEOTIDE SEQUENCE</scope>
    <source>
        <strain evidence="5">DP1</strain>
    </source>
</reference>
<feature type="region of interest" description="Disordered" evidence="3">
    <location>
        <begin position="1"/>
        <end position="79"/>
    </location>
</feature>
<dbReference type="GO" id="GO:0031625">
    <property type="term" value="F:ubiquitin protein ligase binding"/>
    <property type="evidence" value="ECO:0007669"/>
    <property type="project" value="TreeGrafter"/>
</dbReference>
<proteinExistence type="predicted"/>
<evidence type="ECO:0000313" key="5">
    <source>
        <dbReference type="EMBL" id="CAI2365223.1"/>
    </source>
</evidence>
<evidence type="ECO:0000256" key="2">
    <source>
        <dbReference type="PROSITE-ProRule" id="PRU00024"/>
    </source>
</evidence>